<reference evidence="1 2" key="1">
    <citation type="submission" date="2019-07" db="EMBL/GenBank/DDBJ databases">
        <title>Whole genome shotgun sequence of Lactobacillus siliginis NBRC 101315.</title>
        <authorList>
            <person name="Hosoyama A."/>
            <person name="Uohara A."/>
            <person name="Ohji S."/>
            <person name="Ichikawa N."/>
        </authorList>
    </citation>
    <scope>NUCLEOTIDE SEQUENCE [LARGE SCALE GENOMIC DNA]</scope>
    <source>
        <strain evidence="1 2">NBRC 101315</strain>
    </source>
</reference>
<sequence length="69" mass="8286">MRDASKKGYYVYFSMVREFDETSPRKFVKQFCYDVVRTQTNLIFVRVVGFAKTGYIADERNNEQLRYPI</sequence>
<dbReference type="AlphaFoldDB" id="A0A510VXL2"/>
<name>A0A510VXL2_9LACO</name>
<evidence type="ECO:0000313" key="1">
    <source>
        <dbReference type="EMBL" id="GEK29490.1"/>
    </source>
</evidence>
<dbReference type="EMBL" id="BJUD01000061">
    <property type="protein sequence ID" value="GEK29490.1"/>
    <property type="molecule type" value="Genomic_DNA"/>
</dbReference>
<proteinExistence type="predicted"/>
<gene>
    <name evidence="1" type="ORF">LSI01_18010</name>
</gene>
<dbReference type="Proteomes" id="UP000321429">
    <property type="component" value="Unassembled WGS sequence"/>
</dbReference>
<protein>
    <submittedName>
        <fullName evidence="1">Uncharacterized protein</fullName>
    </submittedName>
</protein>
<organism evidence="1 2">
    <name type="scientific">Furfurilactobacillus siliginis</name>
    <dbReference type="NCBI Taxonomy" id="348151"/>
    <lineage>
        <taxon>Bacteria</taxon>
        <taxon>Bacillati</taxon>
        <taxon>Bacillota</taxon>
        <taxon>Bacilli</taxon>
        <taxon>Lactobacillales</taxon>
        <taxon>Lactobacillaceae</taxon>
        <taxon>Furfurilactobacillus</taxon>
    </lineage>
</organism>
<accession>A0A510VXL2</accession>
<comment type="caution">
    <text evidence="1">The sequence shown here is derived from an EMBL/GenBank/DDBJ whole genome shotgun (WGS) entry which is preliminary data.</text>
</comment>
<evidence type="ECO:0000313" key="2">
    <source>
        <dbReference type="Proteomes" id="UP000321429"/>
    </source>
</evidence>